<dbReference type="KEGG" id="ptm:GSPATT00021787001"/>
<feature type="compositionally biased region" description="Polar residues" evidence="1">
    <location>
        <begin position="240"/>
        <end position="263"/>
    </location>
</feature>
<organism evidence="2 3">
    <name type="scientific">Paramecium tetraurelia</name>
    <dbReference type="NCBI Taxonomy" id="5888"/>
    <lineage>
        <taxon>Eukaryota</taxon>
        <taxon>Sar</taxon>
        <taxon>Alveolata</taxon>
        <taxon>Ciliophora</taxon>
        <taxon>Intramacronucleata</taxon>
        <taxon>Oligohymenophorea</taxon>
        <taxon>Peniculida</taxon>
        <taxon>Parameciidae</taxon>
        <taxon>Paramecium</taxon>
    </lineage>
</organism>
<dbReference type="Proteomes" id="UP000000600">
    <property type="component" value="Unassembled WGS sequence"/>
</dbReference>
<protein>
    <submittedName>
        <fullName evidence="2">Uncharacterized protein</fullName>
    </submittedName>
</protein>
<dbReference type="EMBL" id="CT868650">
    <property type="protein sequence ID" value="CAK88619.1"/>
    <property type="molecule type" value="Genomic_DNA"/>
</dbReference>
<feature type="region of interest" description="Disordered" evidence="1">
    <location>
        <begin position="229"/>
        <end position="263"/>
    </location>
</feature>
<dbReference type="OrthoDB" id="301535at2759"/>
<sequence>MKQRYSISEPPINKLEQLRQKFQKQLTKVNTKGYVDCGLGKLIQNDVGSRISVIKNSFLEKLQSINSSEEDERNLLKSIQFDVKHAIQRYQQRIESIAQLQVQRNSMRSCSKELVQYFTTPQQDKYLQFDAQEQSMRSQYESHKPNEIISISKDQIKQKKDILTNKKSDKTFKIIQAKKKQVGPVKKKQNDQSLTGISILKNQSLNKDRTISQKSTRQPSVKEISLNLEQRRSTDRLSKHYNTSRQRNSVLSSHYNQNIKPLQ</sequence>
<evidence type="ECO:0000313" key="3">
    <source>
        <dbReference type="Proteomes" id="UP000000600"/>
    </source>
</evidence>
<evidence type="ECO:0000313" key="2">
    <source>
        <dbReference type="EMBL" id="CAK88619.1"/>
    </source>
</evidence>
<reference evidence="2 3" key="1">
    <citation type="journal article" date="2006" name="Nature">
        <title>Global trends of whole-genome duplications revealed by the ciliate Paramecium tetraurelia.</title>
        <authorList>
            <consortium name="Genoscope"/>
            <person name="Aury J.-M."/>
            <person name="Jaillon O."/>
            <person name="Duret L."/>
            <person name="Noel B."/>
            <person name="Jubin C."/>
            <person name="Porcel B.M."/>
            <person name="Segurens B."/>
            <person name="Daubin V."/>
            <person name="Anthouard V."/>
            <person name="Aiach N."/>
            <person name="Arnaiz O."/>
            <person name="Billaut A."/>
            <person name="Beisson J."/>
            <person name="Blanc I."/>
            <person name="Bouhouche K."/>
            <person name="Camara F."/>
            <person name="Duharcourt S."/>
            <person name="Guigo R."/>
            <person name="Gogendeau D."/>
            <person name="Katinka M."/>
            <person name="Keller A.-M."/>
            <person name="Kissmehl R."/>
            <person name="Klotz C."/>
            <person name="Koll F."/>
            <person name="Le Moue A."/>
            <person name="Lepere C."/>
            <person name="Malinsky S."/>
            <person name="Nowacki M."/>
            <person name="Nowak J.K."/>
            <person name="Plattner H."/>
            <person name="Poulain J."/>
            <person name="Ruiz F."/>
            <person name="Serrano V."/>
            <person name="Zagulski M."/>
            <person name="Dessen P."/>
            <person name="Betermier M."/>
            <person name="Weissenbach J."/>
            <person name="Scarpelli C."/>
            <person name="Schachter V."/>
            <person name="Sperling L."/>
            <person name="Meyer E."/>
            <person name="Cohen J."/>
            <person name="Wincker P."/>
        </authorList>
    </citation>
    <scope>NUCLEOTIDE SEQUENCE [LARGE SCALE GENOMIC DNA]</scope>
    <source>
        <strain evidence="2 3">Stock d4-2</strain>
    </source>
</reference>
<dbReference type="AlphaFoldDB" id="A0E002"/>
<feature type="compositionally biased region" description="Basic and acidic residues" evidence="1">
    <location>
        <begin position="229"/>
        <end position="238"/>
    </location>
</feature>
<dbReference type="OMA" id="YSISEPP"/>
<dbReference type="InParanoid" id="A0E002"/>
<dbReference type="HOGENOM" id="CLU_1047511_0_0_1"/>
<accession>A0E002</accession>
<dbReference type="RefSeq" id="XP_001456016.1">
    <property type="nucleotide sequence ID" value="XM_001455979.1"/>
</dbReference>
<name>A0E002_PARTE</name>
<gene>
    <name evidence="2" type="ORF">GSPATT00021787001</name>
</gene>
<dbReference type="GeneID" id="5041801"/>
<keyword evidence="3" id="KW-1185">Reference proteome</keyword>
<evidence type="ECO:0000256" key="1">
    <source>
        <dbReference type="SAM" id="MobiDB-lite"/>
    </source>
</evidence>
<proteinExistence type="predicted"/>